<name>A0AA40K736_9PEZI</name>
<dbReference type="AlphaFoldDB" id="A0AA40K736"/>
<feature type="coiled-coil region" evidence="1">
    <location>
        <begin position="294"/>
        <end position="332"/>
    </location>
</feature>
<evidence type="ECO:0000313" key="3">
    <source>
        <dbReference type="EMBL" id="KAK0748364.1"/>
    </source>
</evidence>
<proteinExistence type="predicted"/>
<feature type="compositionally biased region" description="Polar residues" evidence="2">
    <location>
        <begin position="214"/>
        <end position="224"/>
    </location>
</feature>
<feature type="compositionally biased region" description="Basic and acidic residues" evidence="2">
    <location>
        <begin position="258"/>
        <end position="270"/>
    </location>
</feature>
<comment type="caution">
    <text evidence="3">The sequence shown here is derived from an EMBL/GenBank/DDBJ whole genome shotgun (WGS) entry which is preliminary data.</text>
</comment>
<evidence type="ECO:0000313" key="4">
    <source>
        <dbReference type="Proteomes" id="UP001172159"/>
    </source>
</evidence>
<reference evidence="3" key="1">
    <citation type="submission" date="2023-06" db="EMBL/GenBank/DDBJ databases">
        <title>Genome-scale phylogeny and comparative genomics of the fungal order Sordariales.</title>
        <authorList>
            <consortium name="Lawrence Berkeley National Laboratory"/>
            <person name="Hensen N."/>
            <person name="Bonometti L."/>
            <person name="Westerberg I."/>
            <person name="Brannstrom I.O."/>
            <person name="Guillou S."/>
            <person name="Cros-Aarteil S."/>
            <person name="Calhoun S."/>
            <person name="Haridas S."/>
            <person name="Kuo A."/>
            <person name="Mondo S."/>
            <person name="Pangilinan J."/>
            <person name="Riley R."/>
            <person name="Labutti K."/>
            <person name="Andreopoulos B."/>
            <person name="Lipzen A."/>
            <person name="Chen C."/>
            <person name="Yanf M."/>
            <person name="Daum C."/>
            <person name="Ng V."/>
            <person name="Clum A."/>
            <person name="Steindorff A."/>
            <person name="Ohm R."/>
            <person name="Martin F."/>
            <person name="Silar P."/>
            <person name="Natvig D."/>
            <person name="Lalanne C."/>
            <person name="Gautier V."/>
            <person name="Ament-Velasquez S.L."/>
            <person name="Kruys A."/>
            <person name="Hutchinson M.I."/>
            <person name="Powell A.J."/>
            <person name="Barry K."/>
            <person name="Miller A.N."/>
            <person name="Grigoriev I.V."/>
            <person name="Debuchy R."/>
            <person name="Gladieux P."/>
            <person name="Thoren M.H."/>
            <person name="Johannesson H."/>
        </authorList>
    </citation>
    <scope>NUCLEOTIDE SEQUENCE</scope>
    <source>
        <strain evidence="3">CBS 540.89</strain>
    </source>
</reference>
<protein>
    <submittedName>
        <fullName evidence="3">Uncharacterized protein</fullName>
    </submittedName>
</protein>
<feature type="region of interest" description="Disordered" evidence="2">
    <location>
        <begin position="117"/>
        <end position="270"/>
    </location>
</feature>
<dbReference type="EMBL" id="JAUKTV010000001">
    <property type="protein sequence ID" value="KAK0748364.1"/>
    <property type="molecule type" value="Genomic_DNA"/>
</dbReference>
<evidence type="ECO:0000256" key="1">
    <source>
        <dbReference type="SAM" id="Coils"/>
    </source>
</evidence>
<feature type="compositionally biased region" description="Low complexity" evidence="2">
    <location>
        <begin position="230"/>
        <end position="245"/>
    </location>
</feature>
<accession>A0AA40K736</accession>
<keyword evidence="4" id="KW-1185">Reference proteome</keyword>
<feature type="compositionally biased region" description="Low complexity" evidence="2">
    <location>
        <begin position="177"/>
        <end position="194"/>
    </location>
</feature>
<organism evidence="3 4">
    <name type="scientific">Apiosordaria backusii</name>
    <dbReference type="NCBI Taxonomy" id="314023"/>
    <lineage>
        <taxon>Eukaryota</taxon>
        <taxon>Fungi</taxon>
        <taxon>Dikarya</taxon>
        <taxon>Ascomycota</taxon>
        <taxon>Pezizomycotina</taxon>
        <taxon>Sordariomycetes</taxon>
        <taxon>Sordariomycetidae</taxon>
        <taxon>Sordariales</taxon>
        <taxon>Lasiosphaeriaceae</taxon>
        <taxon>Apiosordaria</taxon>
    </lineage>
</organism>
<dbReference type="Proteomes" id="UP001172159">
    <property type="component" value="Unassembled WGS sequence"/>
</dbReference>
<keyword evidence="1" id="KW-0175">Coiled coil</keyword>
<evidence type="ECO:0000256" key="2">
    <source>
        <dbReference type="SAM" id="MobiDB-lite"/>
    </source>
</evidence>
<gene>
    <name evidence="3" type="ORF">B0T21DRAFT_324011</name>
</gene>
<sequence length="338" mass="36974">MELNKLPSSSTSSSNDNIIVENMEGPMYPTYPQDAFAYGQWTDGPSFPPTYPASNLDAQFDGMWGGAHPMTTYDLPTMFQTPDDVAWPIQEQGPTGSFSQSSTTTSSALYQGQDVEWNSIPPQDHGFPSVAWASNDQLQPAPSPLSEAPSYGNYTFNHRTPSDYEPQAAPFTQQRGAYPARESASPAASLPAPKSKTKGKGKTIALKPPKRTTESSSKPRASSGTKRKSPAPSTKSSGSASGDSSKPPPFLGIFPPDVDPREASAKMQREAWERCKTEAIVMSQRRLLLLDHERGALERETQKLQDNLALMREAAAREHGELKEAVRRAERLDARGYY</sequence>